<gene>
    <name evidence="1" type="ORF">WIS52_00740</name>
</gene>
<keyword evidence="2" id="KW-1185">Reference proteome</keyword>
<proteinExistence type="predicted"/>
<accession>A0ABV1K3E2</accession>
<sequence length="70" mass="7649">MDENTEHHARPVGGFRATRASTCSCCGRRDVRQLIHLVNAAGRPAAVAVCPHCDRRPAELQGWLSDIVPD</sequence>
<dbReference type="EMBL" id="JBEDNQ010000001">
    <property type="protein sequence ID" value="MEQ3548980.1"/>
    <property type="molecule type" value="Genomic_DNA"/>
</dbReference>
<dbReference type="Proteomes" id="UP001494902">
    <property type="component" value="Unassembled WGS sequence"/>
</dbReference>
<dbReference type="RefSeq" id="WP_349296073.1">
    <property type="nucleotide sequence ID" value="NZ_JBEDNQ010000001.1"/>
</dbReference>
<organism evidence="1 2">
    <name type="scientific">Pseudonocardia nematodicida</name>
    <dbReference type="NCBI Taxonomy" id="1206997"/>
    <lineage>
        <taxon>Bacteria</taxon>
        <taxon>Bacillati</taxon>
        <taxon>Actinomycetota</taxon>
        <taxon>Actinomycetes</taxon>
        <taxon>Pseudonocardiales</taxon>
        <taxon>Pseudonocardiaceae</taxon>
        <taxon>Pseudonocardia</taxon>
    </lineage>
</organism>
<evidence type="ECO:0000313" key="2">
    <source>
        <dbReference type="Proteomes" id="UP001494902"/>
    </source>
</evidence>
<evidence type="ECO:0000313" key="1">
    <source>
        <dbReference type="EMBL" id="MEQ3548980.1"/>
    </source>
</evidence>
<comment type="caution">
    <text evidence="1">The sequence shown here is derived from an EMBL/GenBank/DDBJ whole genome shotgun (WGS) entry which is preliminary data.</text>
</comment>
<protein>
    <submittedName>
        <fullName evidence="1">Uncharacterized protein</fullName>
    </submittedName>
</protein>
<reference evidence="1 2" key="1">
    <citation type="submission" date="2024-03" db="EMBL/GenBank/DDBJ databases">
        <title>Draft genome sequence of Pseudonocardia nematodicida JCM 31783.</title>
        <authorList>
            <person name="Butdee W."/>
            <person name="Duangmal K."/>
        </authorList>
    </citation>
    <scope>NUCLEOTIDE SEQUENCE [LARGE SCALE GENOMIC DNA]</scope>
    <source>
        <strain evidence="1 2">JCM 31783</strain>
    </source>
</reference>
<name>A0ABV1K3E2_9PSEU</name>